<comment type="function">
    <text evidence="3">Required for maturation of 30S ribosomal subunits.</text>
</comment>
<protein>
    <recommendedName>
        <fullName evidence="3">Ribosome maturation factor RimP</fullName>
    </recommendedName>
</protein>
<feature type="domain" description="Ribosome maturation factor RimP N-terminal" evidence="4">
    <location>
        <begin position="17"/>
        <end position="86"/>
    </location>
</feature>
<evidence type="ECO:0000313" key="7">
    <source>
        <dbReference type="Proteomes" id="UP000003280"/>
    </source>
</evidence>
<dbReference type="InterPro" id="IPR028998">
    <property type="entry name" value="RimP_C"/>
</dbReference>
<sequence length="154" mass="17326">MTSSKGILSKLNEISTKVAEERGYEIVEVAYKKATPHSLVSVFIYKEDGISLDDCDTMSRAIEEELDKEDIIEESYYLEVSSPGLDRPIKTQDDLRRNKGKLVEAKLFAPLDGNKLYEGVLASYTKDTVILDNEGKEVELPLKSISKMSQKIVF</sequence>
<keyword evidence="7" id="KW-1185">Reference proteome</keyword>
<dbReference type="InterPro" id="IPR003728">
    <property type="entry name" value="Ribosome_maturation_RimP"/>
</dbReference>
<dbReference type="EMBL" id="AEEH01000044">
    <property type="protein sequence ID" value="EFM25103.1"/>
    <property type="molecule type" value="Genomic_DNA"/>
</dbReference>
<dbReference type="Pfam" id="PF02576">
    <property type="entry name" value="RimP_N"/>
    <property type="match status" value="1"/>
</dbReference>
<keyword evidence="2 3" id="KW-0690">Ribosome biogenesis</keyword>
<dbReference type="Gene3D" id="2.30.30.180">
    <property type="entry name" value="Ribosome maturation factor RimP, C-terminal domain"/>
    <property type="match status" value="1"/>
</dbReference>
<dbReference type="SUPFAM" id="SSF75420">
    <property type="entry name" value="YhbC-like, N-terminal domain"/>
    <property type="match status" value="1"/>
</dbReference>
<evidence type="ECO:0000259" key="5">
    <source>
        <dbReference type="Pfam" id="PF17384"/>
    </source>
</evidence>
<comment type="subcellular location">
    <subcellularLocation>
        <location evidence="3">Cytoplasm</location>
    </subcellularLocation>
</comment>
<evidence type="ECO:0000256" key="3">
    <source>
        <dbReference type="HAMAP-Rule" id="MF_01077"/>
    </source>
</evidence>
<feature type="domain" description="Ribosome maturation factor RimP C-terminal" evidence="5">
    <location>
        <begin position="89"/>
        <end position="147"/>
    </location>
</feature>
<name>E0NM48_9FIRM</name>
<proteinExistence type="inferred from homology"/>
<dbReference type="HOGENOM" id="CLU_070525_2_0_9"/>
<dbReference type="Pfam" id="PF17384">
    <property type="entry name" value="DUF150_C"/>
    <property type="match status" value="1"/>
</dbReference>
<dbReference type="STRING" id="862517.HMPREF9225_1237"/>
<dbReference type="GO" id="GO:0000028">
    <property type="term" value="P:ribosomal small subunit assembly"/>
    <property type="evidence" value="ECO:0007669"/>
    <property type="project" value="TreeGrafter"/>
</dbReference>
<comment type="caution">
    <text evidence="6">The sequence shown here is derived from an EMBL/GenBank/DDBJ whole genome shotgun (WGS) entry which is preliminary data.</text>
</comment>
<dbReference type="FunFam" id="3.30.300.70:FF:000001">
    <property type="entry name" value="Ribosome maturation factor RimP"/>
    <property type="match status" value="1"/>
</dbReference>
<evidence type="ECO:0000256" key="1">
    <source>
        <dbReference type="ARBA" id="ARBA00022490"/>
    </source>
</evidence>
<evidence type="ECO:0000256" key="2">
    <source>
        <dbReference type="ARBA" id="ARBA00022517"/>
    </source>
</evidence>
<dbReference type="CDD" id="cd01734">
    <property type="entry name" value="YlxS_C"/>
    <property type="match status" value="1"/>
</dbReference>
<dbReference type="SUPFAM" id="SSF74942">
    <property type="entry name" value="YhbC-like, C-terminal domain"/>
    <property type="match status" value="1"/>
</dbReference>
<dbReference type="OrthoDB" id="9805006at2"/>
<dbReference type="Gene3D" id="3.30.300.70">
    <property type="entry name" value="RimP-like superfamily, N-terminal"/>
    <property type="match status" value="1"/>
</dbReference>
<organism evidence="6 7">
    <name type="scientific">Peptoniphilus duerdenii ATCC BAA-1640</name>
    <dbReference type="NCBI Taxonomy" id="862517"/>
    <lineage>
        <taxon>Bacteria</taxon>
        <taxon>Bacillati</taxon>
        <taxon>Bacillota</taxon>
        <taxon>Tissierellia</taxon>
        <taxon>Tissierellales</taxon>
        <taxon>Peptoniphilaceae</taxon>
        <taxon>Peptoniphilus</taxon>
    </lineage>
</organism>
<dbReference type="PANTHER" id="PTHR33867">
    <property type="entry name" value="RIBOSOME MATURATION FACTOR RIMP"/>
    <property type="match status" value="1"/>
</dbReference>
<dbReference type="HAMAP" id="MF_01077">
    <property type="entry name" value="RimP"/>
    <property type="match status" value="1"/>
</dbReference>
<evidence type="ECO:0000313" key="6">
    <source>
        <dbReference type="EMBL" id="EFM25103.1"/>
    </source>
</evidence>
<accession>E0NM48</accession>
<dbReference type="Proteomes" id="UP000003280">
    <property type="component" value="Unassembled WGS sequence"/>
</dbReference>
<dbReference type="GO" id="GO:0005829">
    <property type="term" value="C:cytosol"/>
    <property type="evidence" value="ECO:0007669"/>
    <property type="project" value="TreeGrafter"/>
</dbReference>
<comment type="similarity">
    <text evidence="3">Belongs to the RimP family.</text>
</comment>
<dbReference type="PANTHER" id="PTHR33867:SF1">
    <property type="entry name" value="RIBOSOME MATURATION FACTOR RIMP"/>
    <property type="match status" value="1"/>
</dbReference>
<dbReference type="InterPro" id="IPR035956">
    <property type="entry name" value="RimP_N_sf"/>
</dbReference>
<gene>
    <name evidence="3" type="primary">rimP</name>
    <name evidence="6" type="ORF">HMPREF9225_1237</name>
</gene>
<keyword evidence="1 3" id="KW-0963">Cytoplasm</keyword>
<dbReference type="InterPro" id="IPR036847">
    <property type="entry name" value="RimP_C_sf"/>
</dbReference>
<dbReference type="eggNOG" id="COG0779">
    <property type="taxonomic scope" value="Bacteria"/>
</dbReference>
<evidence type="ECO:0000259" key="4">
    <source>
        <dbReference type="Pfam" id="PF02576"/>
    </source>
</evidence>
<dbReference type="AlphaFoldDB" id="E0NM48"/>
<dbReference type="RefSeq" id="WP_008902051.1">
    <property type="nucleotide sequence ID" value="NZ_GL397071.1"/>
</dbReference>
<reference evidence="6 7" key="1">
    <citation type="submission" date="2010-07" db="EMBL/GenBank/DDBJ databases">
        <authorList>
            <person name="Muzny D."/>
            <person name="Qin X."/>
            <person name="Deng J."/>
            <person name="Jiang H."/>
            <person name="Liu Y."/>
            <person name="Qu J."/>
            <person name="Song X.-Z."/>
            <person name="Zhang L."/>
            <person name="Thornton R."/>
            <person name="Coyle M."/>
            <person name="Francisco L."/>
            <person name="Jackson L."/>
            <person name="Javaid M."/>
            <person name="Korchina V."/>
            <person name="Kovar C."/>
            <person name="Mata R."/>
            <person name="Mathew T."/>
            <person name="Ngo R."/>
            <person name="Nguyen L."/>
            <person name="Nguyen N."/>
            <person name="Okwuonu G."/>
            <person name="Ongeri F."/>
            <person name="Pham C."/>
            <person name="Simmons D."/>
            <person name="Wilczek-Boney K."/>
            <person name="Hale W."/>
            <person name="Jakkamsetti A."/>
            <person name="Pham P."/>
            <person name="Ruth R."/>
            <person name="San Lucas F."/>
            <person name="Warren J."/>
            <person name="Zhang J."/>
            <person name="Zhao Z."/>
            <person name="Zhou C."/>
            <person name="Zhu D."/>
            <person name="Lee S."/>
            <person name="Bess C."/>
            <person name="Blankenburg K."/>
            <person name="Forbes L."/>
            <person name="Fu Q."/>
            <person name="Gubbala S."/>
            <person name="Hirani K."/>
            <person name="Jayaseelan J.C."/>
            <person name="Lara F."/>
            <person name="Munidasa M."/>
            <person name="Palculict T."/>
            <person name="Patil S."/>
            <person name="Pu L.-L."/>
            <person name="Saada N."/>
            <person name="Tang L."/>
            <person name="Weissenberger G."/>
            <person name="Zhu Y."/>
            <person name="Hemphill L."/>
            <person name="Shang Y."/>
            <person name="Youmans B."/>
            <person name="Ayvaz T."/>
            <person name="Ross M."/>
            <person name="Santibanez J."/>
            <person name="Aqrawi P."/>
            <person name="Gross S."/>
            <person name="Joshi V."/>
            <person name="Fowler G."/>
            <person name="Nazareth L."/>
            <person name="Reid J."/>
            <person name="Worley K."/>
            <person name="Petrosino J."/>
            <person name="Highlander S."/>
            <person name="Gibbs R."/>
        </authorList>
    </citation>
    <scope>NUCLEOTIDE SEQUENCE [LARGE SCALE GENOMIC DNA]</scope>
    <source>
        <strain evidence="6 7">ATCC BAA-1640</strain>
    </source>
</reference>
<dbReference type="InterPro" id="IPR028989">
    <property type="entry name" value="RimP_N"/>
</dbReference>
<dbReference type="GO" id="GO:0006412">
    <property type="term" value="P:translation"/>
    <property type="evidence" value="ECO:0007669"/>
    <property type="project" value="TreeGrafter"/>
</dbReference>